<evidence type="ECO:0000313" key="2">
    <source>
        <dbReference type="Proteomes" id="UP001057402"/>
    </source>
</evidence>
<keyword evidence="2" id="KW-1185">Reference proteome</keyword>
<comment type="caution">
    <text evidence="1">The sequence shown here is derived from an EMBL/GenBank/DDBJ whole genome shotgun (WGS) entry which is preliminary data.</text>
</comment>
<name>A0ACB9QXV0_9MYRT</name>
<protein>
    <submittedName>
        <fullName evidence="1">Uncharacterized protein</fullName>
    </submittedName>
</protein>
<sequence>MGVDINTILYLVPILLLLLAHFLRPPNKRTKLPPGPAGLPLIGSLHQLGSSPHVSLYHMAKRYGPVFTLRLGSVLTVVASSPQVAKELLHKNDQSFADRPVPDAITAQPNPEYTLAWVPGDSKWRNRRRLCSTQLFASQSLDRLQHLRHEKFRQLVEHIRVSYCPVGKAVDIGQLAFGTTVNLMSSSIFSQDLVDPEFGKAQEFKDLVWRIMEDAGKPNLSDYFPAIRRFDLQGIKRHIRPSYLRLREIFEDVIDKRLQERVSASAGRRDDFLDVLLDQCQDVNSDFDRENIKPLILDLFIAGTDTSAITTEWAMAELIHSPATLQKSFKWKFPEGMSAEDLDMKEQFGVTLRKAVPLLLVPSAY</sequence>
<reference evidence="2" key="1">
    <citation type="journal article" date="2023" name="Front. Plant Sci.">
        <title>Chromosomal-level genome assembly of Melastoma candidum provides insights into trichome evolution.</title>
        <authorList>
            <person name="Zhong Y."/>
            <person name="Wu W."/>
            <person name="Sun C."/>
            <person name="Zou P."/>
            <person name="Liu Y."/>
            <person name="Dai S."/>
            <person name="Zhou R."/>
        </authorList>
    </citation>
    <scope>NUCLEOTIDE SEQUENCE [LARGE SCALE GENOMIC DNA]</scope>
</reference>
<dbReference type="Proteomes" id="UP001057402">
    <property type="component" value="Chromosome 4"/>
</dbReference>
<dbReference type="EMBL" id="CM042883">
    <property type="protein sequence ID" value="KAI4371637.1"/>
    <property type="molecule type" value="Genomic_DNA"/>
</dbReference>
<organism evidence="1 2">
    <name type="scientific">Melastoma candidum</name>
    <dbReference type="NCBI Taxonomy" id="119954"/>
    <lineage>
        <taxon>Eukaryota</taxon>
        <taxon>Viridiplantae</taxon>
        <taxon>Streptophyta</taxon>
        <taxon>Embryophyta</taxon>
        <taxon>Tracheophyta</taxon>
        <taxon>Spermatophyta</taxon>
        <taxon>Magnoliopsida</taxon>
        <taxon>eudicotyledons</taxon>
        <taxon>Gunneridae</taxon>
        <taxon>Pentapetalae</taxon>
        <taxon>rosids</taxon>
        <taxon>malvids</taxon>
        <taxon>Myrtales</taxon>
        <taxon>Melastomataceae</taxon>
        <taxon>Melastomatoideae</taxon>
        <taxon>Melastomateae</taxon>
        <taxon>Melastoma</taxon>
    </lineage>
</organism>
<evidence type="ECO:0000313" key="1">
    <source>
        <dbReference type="EMBL" id="KAI4371637.1"/>
    </source>
</evidence>
<gene>
    <name evidence="1" type="ORF">MLD38_009964</name>
</gene>
<proteinExistence type="predicted"/>
<accession>A0ACB9QXV0</accession>